<dbReference type="SUPFAM" id="SSF56112">
    <property type="entry name" value="Protein kinase-like (PK-like)"/>
    <property type="match status" value="1"/>
</dbReference>
<evidence type="ECO:0000256" key="4">
    <source>
        <dbReference type="ARBA" id="ARBA00022840"/>
    </source>
</evidence>
<dbReference type="EMBL" id="FR824295">
    <property type="protein sequence ID" value="CCA24640.1"/>
    <property type="molecule type" value="Genomic_DNA"/>
</dbReference>
<dbReference type="PANTHER" id="PTHR48013">
    <property type="entry name" value="DUAL SPECIFICITY MITOGEN-ACTIVATED PROTEIN KINASE KINASE 5-RELATED"/>
    <property type="match status" value="1"/>
</dbReference>
<protein>
    <recommendedName>
        <fullName evidence="6">mitogen-activated protein kinase kinase</fullName>
        <ecNumber evidence="6">2.7.12.2</ecNumber>
    </recommendedName>
</protein>
<evidence type="ECO:0000256" key="3">
    <source>
        <dbReference type="ARBA" id="ARBA00022777"/>
    </source>
</evidence>
<comment type="catalytic activity">
    <reaction evidence="8">
        <text>L-threonyl-[protein] + ATP = O-phospho-L-threonyl-[protein] + ADP + H(+)</text>
        <dbReference type="Rhea" id="RHEA:46608"/>
        <dbReference type="Rhea" id="RHEA-COMP:11060"/>
        <dbReference type="Rhea" id="RHEA-COMP:11605"/>
        <dbReference type="ChEBI" id="CHEBI:15378"/>
        <dbReference type="ChEBI" id="CHEBI:30013"/>
        <dbReference type="ChEBI" id="CHEBI:30616"/>
        <dbReference type="ChEBI" id="CHEBI:61977"/>
        <dbReference type="ChEBI" id="CHEBI:456216"/>
        <dbReference type="EC" id="2.7.12.2"/>
    </reaction>
</comment>
<evidence type="ECO:0000256" key="5">
    <source>
        <dbReference type="ARBA" id="ARBA00038035"/>
    </source>
</evidence>
<comment type="similarity">
    <text evidence="5">Belongs to the protein kinase superfamily. STE Ser/Thr protein kinase family. MAP kinase kinase subfamily.</text>
</comment>
<keyword evidence="3 11" id="KW-0418">Kinase</keyword>
<dbReference type="Gene3D" id="1.10.510.10">
    <property type="entry name" value="Transferase(Phosphotransferase) domain 1"/>
    <property type="match status" value="1"/>
</dbReference>
<comment type="catalytic activity">
    <reaction evidence="9">
        <text>L-tyrosyl-[protein] + ATP = O-phospho-L-tyrosyl-[protein] + ADP + H(+)</text>
        <dbReference type="Rhea" id="RHEA:10596"/>
        <dbReference type="Rhea" id="RHEA-COMP:10136"/>
        <dbReference type="Rhea" id="RHEA-COMP:20101"/>
        <dbReference type="ChEBI" id="CHEBI:15378"/>
        <dbReference type="ChEBI" id="CHEBI:30616"/>
        <dbReference type="ChEBI" id="CHEBI:46858"/>
        <dbReference type="ChEBI" id="CHEBI:61978"/>
        <dbReference type="ChEBI" id="CHEBI:456216"/>
        <dbReference type="EC" id="2.7.12.2"/>
    </reaction>
</comment>
<evidence type="ECO:0000256" key="9">
    <source>
        <dbReference type="ARBA" id="ARBA00051693"/>
    </source>
</evidence>
<comment type="catalytic activity">
    <reaction evidence="7">
        <text>L-seryl-[protein] + ATP = O-phospho-L-seryl-[protein] + ADP + H(+)</text>
        <dbReference type="Rhea" id="RHEA:17989"/>
        <dbReference type="Rhea" id="RHEA-COMP:9863"/>
        <dbReference type="Rhea" id="RHEA-COMP:11604"/>
        <dbReference type="ChEBI" id="CHEBI:15378"/>
        <dbReference type="ChEBI" id="CHEBI:29999"/>
        <dbReference type="ChEBI" id="CHEBI:30616"/>
        <dbReference type="ChEBI" id="CHEBI:83421"/>
        <dbReference type="ChEBI" id="CHEBI:456216"/>
        <dbReference type="EC" id="2.7.12.2"/>
    </reaction>
</comment>
<feature type="domain" description="Protein kinase" evidence="10">
    <location>
        <begin position="1"/>
        <end position="121"/>
    </location>
</feature>
<dbReference type="Pfam" id="PF00069">
    <property type="entry name" value="Pkinase"/>
    <property type="match status" value="1"/>
</dbReference>
<accession>F0WTF0</accession>
<organism evidence="11">
    <name type="scientific">Albugo laibachii Nc14</name>
    <dbReference type="NCBI Taxonomy" id="890382"/>
    <lineage>
        <taxon>Eukaryota</taxon>
        <taxon>Sar</taxon>
        <taxon>Stramenopiles</taxon>
        <taxon>Oomycota</taxon>
        <taxon>Peronosporomycetes</taxon>
        <taxon>Albuginales</taxon>
        <taxon>Albuginaceae</taxon>
        <taxon>Albugo</taxon>
    </lineage>
</organism>
<gene>
    <name evidence="11" type="primary">AlNc14C250G9629</name>
    <name evidence="11" type="ORF">ALNC14_107840</name>
</gene>
<sequence length="223" mass="24769">MLPIKIADFGLATTLTKSTTFCSDFEGTMMYMSPERITGQPYSYSCDIWSLGVVLFCLTTGKYPFDTQDGFFGLEEAIVNDPLPPLPNSYSADCRLFIKSLLSRDPTKRLTAIQALANPFLASYSIGSHQWVQFINQWQKKASEVHLSDKTITSIAKLIPGDDSAQASNVLRQSKQHDLGSNNLSSTLSNIKPVRKNAFAQLAESCGISQRRLDELVQELRMS</sequence>
<dbReference type="PANTHER" id="PTHR48013:SF9">
    <property type="entry name" value="DUAL SPECIFICITY MITOGEN-ACTIVATED PROTEIN KINASE KINASE 5"/>
    <property type="match status" value="1"/>
</dbReference>
<reference evidence="11" key="2">
    <citation type="submission" date="2011-02" db="EMBL/GenBank/DDBJ databases">
        <authorList>
            <person name="MacLean D."/>
        </authorList>
    </citation>
    <scope>NUCLEOTIDE SEQUENCE</scope>
</reference>
<dbReference type="AlphaFoldDB" id="F0WTF0"/>
<evidence type="ECO:0000313" key="11">
    <source>
        <dbReference type="EMBL" id="CCA24640.1"/>
    </source>
</evidence>
<keyword evidence="1" id="KW-0808">Transferase</keyword>
<dbReference type="GO" id="GO:0005524">
    <property type="term" value="F:ATP binding"/>
    <property type="evidence" value="ECO:0007669"/>
    <property type="project" value="UniProtKB-KW"/>
</dbReference>
<dbReference type="SMART" id="SM00220">
    <property type="entry name" value="S_TKc"/>
    <property type="match status" value="1"/>
</dbReference>
<reference evidence="11" key="1">
    <citation type="journal article" date="2011" name="PLoS Biol.">
        <title>Gene gain and loss during evolution of obligate parasitism in the white rust pathogen of Arabidopsis thaliana.</title>
        <authorList>
            <person name="Kemen E."/>
            <person name="Gardiner A."/>
            <person name="Schultz-Larsen T."/>
            <person name="Kemen A.C."/>
            <person name="Balmuth A.L."/>
            <person name="Robert-Seilaniantz A."/>
            <person name="Bailey K."/>
            <person name="Holub E."/>
            <person name="Studholme D.J."/>
            <person name="Maclean D."/>
            <person name="Jones J.D."/>
        </authorList>
    </citation>
    <scope>NUCLEOTIDE SEQUENCE</scope>
</reference>
<evidence type="ECO:0000256" key="8">
    <source>
        <dbReference type="ARBA" id="ARBA00049299"/>
    </source>
</evidence>
<evidence type="ECO:0000256" key="7">
    <source>
        <dbReference type="ARBA" id="ARBA00049014"/>
    </source>
</evidence>
<evidence type="ECO:0000256" key="6">
    <source>
        <dbReference type="ARBA" id="ARBA00038999"/>
    </source>
</evidence>
<name>F0WTF0_9STRA</name>
<evidence type="ECO:0000256" key="2">
    <source>
        <dbReference type="ARBA" id="ARBA00022741"/>
    </source>
</evidence>
<dbReference type="InterPro" id="IPR000719">
    <property type="entry name" value="Prot_kinase_dom"/>
</dbReference>
<proteinExistence type="inferred from homology"/>
<dbReference type="PROSITE" id="PS50011">
    <property type="entry name" value="PROTEIN_KINASE_DOM"/>
    <property type="match status" value="1"/>
</dbReference>
<evidence type="ECO:0000256" key="1">
    <source>
        <dbReference type="ARBA" id="ARBA00022679"/>
    </source>
</evidence>
<dbReference type="HOGENOM" id="CLU_1242019_0_0_1"/>
<dbReference type="GO" id="GO:0004708">
    <property type="term" value="F:MAP kinase kinase activity"/>
    <property type="evidence" value="ECO:0007669"/>
    <property type="project" value="UniProtKB-EC"/>
</dbReference>
<keyword evidence="2" id="KW-0547">Nucleotide-binding</keyword>
<keyword evidence="4" id="KW-0067">ATP-binding</keyword>
<dbReference type="EC" id="2.7.12.2" evidence="6"/>
<dbReference type="InterPro" id="IPR011009">
    <property type="entry name" value="Kinase-like_dom_sf"/>
</dbReference>
<evidence type="ECO:0000259" key="10">
    <source>
        <dbReference type="PROSITE" id="PS50011"/>
    </source>
</evidence>